<dbReference type="Proteomes" id="UP000012960">
    <property type="component" value="Unplaced"/>
</dbReference>
<evidence type="ECO:0000313" key="1">
    <source>
        <dbReference type="EMBL" id="CAG1863652.1"/>
    </source>
</evidence>
<proteinExistence type="predicted"/>
<dbReference type="Gramene" id="Ma11_t05630.1">
    <property type="protein sequence ID" value="Ma11_p05630.1"/>
    <property type="gene ID" value="Ma11_g05630"/>
</dbReference>
<sequence>MARTGLFISSSAPSSQPFVPLATGSHDLFIIYLKSQDKGLMCSDYAVSIIYMERVNYFEY</sequence>
<name>A0A804L4K3_MUSAM</name>
<evidence type="ECO:0000313" key="3">
    <source>
        <dbReference type="Proteomes" id="UP000012960"/>
    </source>
</evidence>
<protein>
    <submittedName>
        <fullName evidence="1">(wild Malaysian banana) hypothetical protein</fullName>
    </submittedName>
</protein>
<reference evidence="2" key="2">
    <citation type="submission" date="2021-05" db="UniProtKB">
        <authorList>
            <consortium name="EnsemblPlants"/>
        </authorList>
    </citation>
    <scope>IDENTIFICATION</scope>
    <source>
        <strain evidence="2">subsp. malaccensis</strain>
    </source>
</reference>
<gene>
    <name evidence="1" type="ORF">GSMUA_19760.1</name>
</gene>
<dbReference type="EnsemblPlants" id="Ma11_t05630.1">
    <property type="protein sequence ID" value="Ma11_p05630.1"/>
    <property type="gene ID" value="Ma11_g05630"/>
</dbReference>
<dbReference type="EMBL" id="HG996475">
    <property type="protein sequence ID" value="CAG1863652.1"/>
    <property type="molecule type" value="Genomic_DNA"/>
</dbReference>
<evidence type="ECO:0000313" key="2">
    <source>
        <dbReference type="EnsemblPlants" id="Ma11_p05630.1"/>
    </source>
</evidence>
<reference evidence="1" key="1">
    <citation type="submission" date="2021-03" db="EMBL/GenBank/DDBJ databases">
        <authorList>
            <consortium name="Genoscope - CEA"/>
            <person name="William W."/>
        </authorList>
    </citation>
    <scope>NUCLEOTIDE SEQUENCE</scope>
    <source>
        <strain evidence="1">Doubled-haploid Pahang</strain>
    </source>
</reference>
<dbReference type="InParanoid" id="A0A804L4K3"/>
<accession>A0A804L4K3</accession>
<dbReference type="AlphaFoldDB" id="A0A804L4K3"/>
<keyword evidence="3" id="KW-1185">Reference proteome</keyword>
<organism evidence="2 3">
    <name type="scientific">Musa acuminata subsp. malaccensis</name>
    <name type="common">Wild banana</name>
    <name type="synonym">Musa malaccensis</name>
    <dbReference type="NCBI Taxonomy" id="214687"/>
    <lineage>
        <taxon>Eukaryota</taxon>
        <taxon>Viridiplantae</taxon>
        <taxon>Streptophyta</taxon>
        <taxon>Embryophyta</taxon>
        <taxon>Tracheophyta</taxon>
        <taxon>Spermatophyta</taxon>
        <taxon>Magnoliopsida</taxon>
        <taxon>Liliopsida</taxon>
        <taxon>Zingiberales</taxon>
        <taxon>Musaceae</taxon>
        <taxon>Musa</taxon>
    </lineage>
</organism>